<dbReference type="InterPro" id="IPR024385">
    <property type="entry name" value="DUF3854"/>
</dbReference>
<dbReference type="KEGG" id="acy:Anacy_2177"/>
<dbReference type="HOGENOM" id="CLU_712981_0_0_3"/>
<gene>
    <name evidence="3" type="ordered locus">Anacy_2177</name>
</gene>
<dbReference type="RefSeq" id="WP_015214279.1">
    <property type="nucleotide sequence ID" value="NC_019771.1"/>
</dbReference>
<dbReference type="STRING" id="272123.Anacy_2177"/>
<name>K9ZGD5_ANACC</name>
<dbReference type="EMBL" id="CP003659">
    <property type="protein sequence ID" value="AFZ57642.1"/>
    <property type="molecule type" value="Genomic_DNA"/>
</dbReference>
<feature type="compositionally biased region" description="Basic and acidic residues" evidence="1">
    <location>
        <begin position="335"/>
        <end position="351"/>
    </location>
</feature>
<dbReference type="Pfam" id="PF12965">
    <property type="entry name" value="DUF3854"/>
    <property type="match status" value="1"/>
</dbReference>
<sequence length="387" mass="43668">MTTRKKNGEATTSPTTKNIKSTTIVAEKDAKSLTDSQIDTSKTVNLQNKFTSFEEFKSFAKDLFINGSGIDPELFADIEFHESIEWTDGMDAEAPIHDELGWYFTRFGYQVKEPIYAAFLRNEDGSLWQVMVSLWDEDRQRPYRYLAPKGNGDRAFTPPVPEPIRKKVASRSGMNVPMEGSFWDWVREAKIPRIITEGGKKALAALSQGYVTIGLYGCRCGAGKSKDEDGINLEPSLTPDLERLAVENSIWLLAMDRDDSHKAKISVTKGKKRLTLALKAANPSYVEDIFWRTEQGKGIDDLIVNSGTGAFDRAYSDAIARLEKTFKSGTPQNDEPEKHKNPPPDQMAKEIAEDYRHMIAFNDETKSWMRYEADANGVWSPESNEYM</sequence>
<evidence type="ECO:0000313" key="4">
    <source>
        <dbReference type="Proteomes" id="UP000010474"/>
    </source>
</evidence>
<dbReference type="AlphaFoldDB" id="K9ZGD5"/>
<evidence type="ECO:0000256" key="1">
    <source>
        <dbReference type="SAM" id="MobiDB-lite"/>
    </source>
</evidence>
<keyword evidence="4" id="KW-1185">Reference proteome</keyword>
<dbReference type="Proteomes" id="UP000010474">
    <property type="component" value="Chromosome"/>
</dbReference>
<protein>
    <recommendedName>
        <fullName evidence="2">DUF3854 domain-containing protein</fullName>
    </recommendedName>
</protein>
<organism evidence="3 4">
    <name type="scientific">Anabaena cylindrica (strain ATCC 27899 / PCC 7122)</name>
    <dbReference type="NCBI Taxonomy" id="272123"/>
    <lineage>
        <taxon>Bacteria</taxon>
        <taxon>Bacillati</taxon>
        <taxon>Cyanobacteriota</taxon>
        <taxon>Cyanophyceae</taxon>
        <taxon>Nostocales</taxon>
        <taxon>Nostocaceae</taxon>
        <taxon>Anabaena</taxon>
    </lineage>
</organism>
<evidence type="ECO:0000259" key="2">
    <source>
        <dbReference type="Pfam" id="PF12965"/>
    </source>
</evidence>
<feature type="region of interest" description="Disordered" evidence="1">
    <location>
        <begin position="326"/>
        <end position="351"/>
    </location>
</feature>
<feature type="domain" description="DUF3854" evidence="2">
    <location>
        <begin position="182"/>
        <end position="308"/>
    </location>
</feature>
<reference evidence="4" key="1">
    <citation type="journal article" date="2013" name="Proc. Natl. Acad. Sci. U.S.A.">
        <title>Improving the coverage of the cyanobacterial phylum using diversity-driven genome sequencing.</title>
        <authorList>
            <person name="Shih P.M."/>
            <person name="Wu D."/>
            <person name="Latifi A."/>
            <person name="Axen S.D."/>
            <person name="Fewer D.P."/>
            <person name="Talla E."/>
            <person name="Calteau A."/>
            <person name="Cai F."/>
            <person name="Tandeau de Marsac N."/>
            <person name="Rippka R."/>
            <person name="Herdman M."/>
            <person name="Sivonen K."/>
            <person name="Coursin T."/>
            <person name="Laurent T."/>
            <person name="Goodwin L."/>
            <person name="Nolan M."/>
            <person name="Davenport K.W."/>
            <person name="Han C.S."/>
            <person name="Rubin E.M."/>
            <person name="Eisen J.A."/>
            <person name="Woyke T."/>
            <person name="Gugger M."/>
            <person name="Kerfeld C.A."/>
        </authorList>
    </citation>
    <scope>NUCLEOTIDE SEQUENCE [LARGE SCALE GENOMIC DNA]</scope>
    <source>
        <strain evidence="4">ATCC 27899 / PCC 7122</strain>
    </source>
</reference>
<dbReference type="eggNOG" id="COG3378">
    <property type="taxonomic scope" value="Bacteria"/>
</dbReference>
<proteinExistence type="predicted"/>
<dbReference type="PATRIC" id="fig|272123.3.peg.2380"/>
<accession>K9ZGD5</accession>
<feature type="region of interest" description="Disordered" evidence="1">
    <location>
        <begin position="1"/>
        <end position="21"/>
    </location>
</feature>
<evidence type="ECO:0000313" key="3">
    <source>
        <dbReference type="EMBL" id="AFZ57642.1"/>
    </source>
</evidence>